<dbReference type="Proteomes" id="UP001149165">
    <property type="component" value="Unassembled WGS sequence"/>
</dbReference>
<sequence length="200" mass="22797">MITISDLLPAQVSVAVDDYGVAKCEPGTHPASSWAFLLNYIRRLHISALFHSFSWDTEYGTTLPCYDCLYHASHAYCSTVLENPYEQSADKSSVSEIIESCTFVGQDDSMNYPCLRVCHSCPKCPIRCCRLHYNILPEESDIILSAIIASDLDSVLPECQRFESIQRLIERHKLLVAEEMHIKHIEFSMIVFKGELRRVF</sequence>
<name>A0A9W9GCA6_9EURO</name>
<evidence type="ECO:0000313" key="1">
    <source>
        <dbReference type="EMBL" id="KAJ5116234.1"/>
    </source>
</evidence>
<reference evidence="1" key="1">
    <citation type="submission" date="2022-11" db="EMBL/GenBank/DDBJ databases">
        <authorList>
            <person name="Petersen C."/>
        </authorList>
    </citation>
    <scope>NUCLEOTIDE SEQUENCE</scope>
    <source>
        <strain evidence="1">IBT 30069</strain>
    </source>
</reference>
<dbReference type="EMBL" id="JAPQKH010000001">
    <property type="protein sequence ID" value="KAJ5116234.1"/>
    <property type="molecule type" value="Genomic_DNA"/>
</dbReference>
<evidence type="ECO:0000313" key="2">
    <source>
        <dbReference type="Proteomes" id="UP001149165"/>
    </source>
</evidence>
<protein>
    <submittedName>
        <fullName evidence="1">Uncharacterized protein</fullName>
    </submittedName>
</protein>
<dbReference type="AlphaFoldDB" id="A0A9W9GCA6"/>
<comment type="caution">
    <text evidence="1">The sequence shown here is derived from an EMBL/GenBank/DDBJ whole genome shotgun (WGS) entry which is preliminary data.</text>
</comment>
<gene>
    <name evidence="1" type="ORF">N7456_000582</name>
</gene>
<organism evidence="1 2">
    <name type="scientific">Penicillium angulare</name>
    <dbReference type="NCBI Taxonomy" id="116970"/>
    <lineage>
        <taxon>Eukaryota</taxon>
        <taxon>Fungi</taxon>
        <taxon>Dikarya</taxon>
        <taxon>Ascomycota</taxon>
        <taxon>Pezizomycotina</taxon>
        <taxon>Eurotiomycetes</taxon>
        <taxon>Eurotiomycetidae</taxon>
        <taxon>Eurotiales</taxon>
        <taxon>Aspergillaceae</taxon>
        <taxon>Penicillium</taxon>
    </lineage>
</organism>
<keyword evidence="2" id="KW-1185">Reference proteome</keyword>
<proteinExistence type="predicted"/>
<accession>A0A9W9GCA6</accession>
<reference evidence="1" key="2">
    <citation type="journal article" date="2023" name="IMA Fungus">
        <title>Comparative genomic study of the Penicillium genus elucidates a diverse pangenome and 15 lateral gene transfer events.</title>
        <authorList>
            <person name="Petersen C."/>
            <person name="Sorensen T."/>
            <person name="Nielsen M.R."/>
            <person name="Sondergaard T.E."/>
            <person name="Sorensen J.L."/>
            <person name="Fitzpatrick D.A."/>
            <person name="Frisvad J.C."/>
            <person name="Nielsen K.L."/>
        </authorList>
    </citation>
    <scope>NUCLEOTIDE SEQUENCE</scope>
    <source>
        <strain evidence="1">IBT 30069</strain>
    </source>
</reference>